<dbReference type="InterPro" id="IPR017907">
    <property type="entry name" value="Znf_RING_CS"/>
</dbReference>
<keyword evidence="7" id="KW-1185">Reference proteome</keyword>
<reference evidence="6 7" key="1">
    <citation type="submission" date="2023-05" db="EMBL/GenBank/DDBJ databases">
        <title>B98-5 Cell Line De Novo Hybrid Assembly: An Optical Mapping Approach.</title>
        <authorList>
            <person name="Kananen K."/>
            <person name="Auerbach J.A."/>
            <person name="Kautto E."/>
            <person name="Blachly J.S."/>
        </authorList>
    </citation>
    <scope>NUCLEOTIDE SEQUENCE [LARGE SCALE GENOMIC DNA]</scope>
    <source>
        <strain evidence="6">B95-8</strain>
        <tissue evidence="6">Cell line</tissue>
    </source>
</reference>
<evidence type="ECO:0000313" key="7">
    <source>
        <dbReference type="Proteomes" id="UP001266305"/>
    </source>
</evidence>
<gene>
    <name evidence="6" type="primary">RC3H2</name>
    <name evidence="6" type="ORF">P7K49_001668</name>
</gene>
<dbReference type="InterPro" id="IPR013083">
    <property type="entry name" value="Znf_RING/FYVE/PHD"/>
</dbReference>
<dbReference type="SMART" id="SM00184">
    <property type="entry name" value="RING"/>
    <property type="match status" value="1"/>
</dbReference>
<evidence type="ECO:0000259" key="5">
    <source>
        <dbReference type="PROSITE" id="PS50089"/>
    </source>
</evidence>
<evidence type="ECO:0000313" key="6">
    <source>
        <dbReference type="EMBL" id="KAK2120282.1"/>
    </source>
</evidence>
<dbReference type="Proteomes" id="UP001266305">
    <property type="component" value="Unassembled WGS sequence"/>
</dbReference>
<keyword evidence="1" id="KW-0479">Metal-binding</keyword>
<dbReference type="SUPFAM" id="SSF57850">
    <property type="entry name" value="RING/U-box"/>
    <property type="match status" value="1"/>
</dbReference>
<dbReference type="Gene3D" id="3.30.40.10">
    <property type="entry name" value="Zinc/RING finger domain, C3HC4 (zinc finger)"/>
    <property type="match status" value="1"/>
</dbReference>
<accession>A0ABQ9WF47</accession>
<dbReference type="EMBL" id="JASSZA010000001">
    <property type="protein sequence ID" value="KAK2120282.1"/>
    <property type="molecule type" value="Genomic_DNA"/>
</dbReference>
<evidence type="ECO:0000256" key="4">
    <source>
        <dbReference type="PROSITE-ProRule" id="PRU00175"/>
    </source>
</evidence>
<dbReference type="PANTHER" id="PTHR13139:SF2">
    <property type="entry name" value="ROQUIN-2"/>
    <property type="match status" value="1"/>
</dbReference>
<dbReference type="Pfam" id="PF14634">
    <property type="entry name" value="zf-RING_5"/>
    <property type="match status" value="1"/>
</dbReference>
<evidence type="ECO:0000256" key="1">
    <source>
        <dbReference type="ARBA" id="ARBA00022723"/>
    </source>
</evidence>
<organism evidence="6 7">
    <name type="scientific">Saguinus oedipus</name>
    <name type="common">Cotton-top tamarin</name>
    <name type="synonym">Oedipomidas oedipus</name>
    <dbReference type="NCBI Taxonomy" id="9490"/>
    <lineage>
        <taxon>Eukaryota</taxon>
        <taxon>Metazoa</taxon>
        <taxon>Chordata</taxon>
        <taxon>Craniata</taxon>
        <taxon>Vertebrata</taxon>
        <taxon>Euteleostomi</taxon>
        <taxon>Mammalia</taxon>
        <taxon>Eutheria</taxon>
        <taxon>Euarchontoglires</taxon>
        <taxon>Primates</taxon>
        <taxon>Haplorrhini</taxon>
        <taxon>Platyrrhini</taxon>
        <taxon>Cebidae</taxon>
        <taxon>Callitrichinae</taxon>
        <taxon>Saguinus</taxon>
    </lineage>
</organism>
<dbReference type="PROSITE" id="PS50089">
    <property type="entry name" value="ZF_RING_2"/>
    <property type="match status" value="1"/>
</dbReference>
<dbReference type="PANTHER" id="PTHR13139">
    <property type="entry name" value="RING FINGER AND CCCH-TYPE ZINC FINGER DOMAIN-CONTAINING PROTEIN"/>
    <property type="match status" value="1"/>
</dbReference>
<comment type="caution">
    <text evidence="6">The sequence shown here is derived from an EMBL/GenBank/DDBJ whole genome shotgun (WGS) entry which is preliminary data.</text>
</comment>
<proteinExistence type="predicted"/>
<dbReference type="InterPro" id="IPR052249">
    <property type="entry name" value="Roquin_domain"/>
</dbReference>
<evidence type="ECO:0000256" key="2">
    <source>
        <dbReference type="ARBA" id="ARBA00022771"/>
    </source>
</evidence>
<protein>
    <submittedName>
        <fullName evidence="6">Roquin-2</fullName>
    </submittedName>
</protein>
<dbReference type="PROSITE" id="PS00518">
    <property type="entry name" value="ZF_RING_1"/>
    <property type="match status" value="1"/>
</dbReference>
<evidence type="ECO:0000256" key="3">
    <source>
        <dbReference type="ARBA" id="ARBA00022833"/>
    </source>
</evidence>
<dbReference type="InterPro" id="IPR001841">
    <property type="entry name" value="Znf_RING"/>
</dbReference>
<keyword evidence="3" id="KW-0862">Zinc</keyword>
<sequence length="201" mass="22589">MPVQAAQWTEFLSCPICYNEFDENVHKPISLGCSHTVCKTCLNKLHRKACPFDQTAINTDIDVLPVNFALLQLVGAQKLNQSFDQKQVPDHQSIKLSNLGENKHYEVAKKCVEDLALYLKPLSGGKGVASLNQSALSRPMQRKLVTLVNCQLVEEEVAEIIEDKDYVFSYVSFCFIPERIYGQDIILSLYLICVVSGYQKG</sequence>
<name>A0ABQ9WF47_SAGOE</name>
<keyword evidence="2 4" id="KW-0863">Zinc-finger</keyword>
<feature type="domain" description="RING-type" evidence="5">
    <location>
        <begin position="14"/>
        <end position="54"/>
    </location>
</feature>